<evidence type="ECO:0000313" key="19">
    <source>
        <dbReference type="EMBL" id="QEE15181.1"/>
    </source>
</evidence>
<feature type="transmembrane region" description="Helical" evidence="17">
    <location>
        <begin position="51"/>
        <end position="71"/>
    </location>
</feature>
<reference evidence="19 20" key="2">
    <citation type="journal article" date="2024" name="Int. J. Syst. Evol. Microbiol.">
        <title>Promethearchaeum syntrophicum gen. nov., sp. nov., an anaerobic, obligately syntrophic archaeon, the first isolate of the lineage 'Asgard' archaea, and proposal of the new archaeal phylum Promethearchaeota phyl. nov. and kingdom Promethearchaeati regn. nov.</title>
        <authorList>
            <person name="Imachi H."/>
            <person name="Nobu M.K."/>
            <person name="Kato S."/>
            <person name="Takaki Y."/>
            <person name="Miyazaki M."/>
            <person name="Miyata M."/>
            <person name="Ogawara M."/>
            <person name="Saito Y."/>
            <person name="Sakai S."/>
            <person name="Tahara Y.O."/>
            <person name="Takano Y."/>
            <person name="Tasumi E."/>
            <person name="Uematsu K."/>
            <person name="Yoshimura T."/>
            <person name="Itoh T."/>
            <person name="Ohkuma M."/>
            <person name="Takai K."/>
        </authorList>
    </citation>
    <scope>NUCLEOTIDE SEQUENCE [LARGE SCALE GENOMIC DNA]</scope>
    <source>
        <strain evidence="19 20">MK-D1</strain>
    </source>
</reference>
<evidence type="ECO:0000256" key="13">
    <source>
        <dbReference type="ARBA" id="ARBA00039428"/>
    </source>
</evidence>
<reference evidence="19 20" key="1">
    <citation type="journal article" date="2020" name="Nature">
        <title>Isolation of an archaeon at the prokaryote-eukaryote interface.</title>
        <authorList>
            <person name="Imachi H."/>
            <person name="Nobu M.K."/>
            <person name="Nakahara N."/>
            <person name="Morono Y."/>
            <person name="Ogawara M."/>
            <person name="Takaki Y."/>
            <person name="Takano Y."/>
            <person name="Uematsu K."/>
            <person name="Ikuta T."/>
            <person name="Ito M."/>
            <person name="Matsui Y."/>
            <person name="Miyazaki M."/>
            <person name="Murata K."/>
            <person name="Saito Y."/>
            <person name="Sakai S."/>
            <person name="Song C."/>
            <person name="Tasumi E."/>
            <person name="Yamanaka Y."/>
            <person name="Yamaguchi T."/>
            <person name="Kamagata Y."/>
            <person name="Tamaki H."/>
            <person name="Takai K."/>
        </authorList>
    </citation>
    <scope>NUCLEOTIDE SEQUENCE [LARGE SCALE GENOMIC DNA]</scope>
    <source>
        <strain evidence="19 20">MK-D1</strain>
    </source>
</reference>
<dbReference type="GO" id="GO:0006694">
    <property type="term" value="P:steroid biosynthetic process"/>
    <property type="evidence" value="ECO:0007669"/>
    <property type="project" value="TreeGrafter"/>
</dbReference>
<sequence>MINFSENIFWNILWYVLISIGVIVFIILFFVSAGYGRYNTKKWGPQIDNTLGWVIMECVPPIIFLTFFIIGDRQSNMPARIFLLIWEIHYIHRAFIYPFKIKGKKQIPILIVIMGMVFNGFNGYIQGRFLFQLSPIYSNNWFLTPMFITGTLIFLFGFIINLNSDHILRNLRKPGEVGYKIPYNSFFKWVSCPNYLGELLEWIGWAILTWSFAGLFFFLWTAANLVPRAYSHHKWYLAKFPDYPKNRKAIFPYVF</sequence>
<feature type="transmembrane region" description="Helical" evidence="17">
    <location>
        <begin position="12"/>
        <end position="31"/>
    </location>
</feature>
<dbReference type="PIRSF" id="PIRSF015596">
    <property type="entry name" value="5_alpha-SR2"/>
    <property type="match status" value="1"/>
</dbReference>
<dbReference type="FunFam" id="1.20.120.1630:FF:000014">
    <property type="entry name" value="Steroid 5-alpha reductase, putative"/>
    <property type="match status" value="1"/>
</dbReference>
<keyword evidence="5" id="KW-0256">Endoplasmic reticulum</keyword>
<keyword evidence="7" id="KW-0521">NADP</keyword>
<dbReference type="InterPro" id="IPR001104">
    <property type="entry name" value="3-oxo-5_a-steroid_4-DH_C"/>
</dbReference>
<dbReference type="GO" id="GO:0016020">
    <property type="term" value="C:membrane"/>
    <property type="evidence" value="ECO:0007669"/>
    <property type="project" value="InterPro"/>
</dbReference>
<comment type="subcellular location">
    <subcellularLocation>
        <location evidence="1">Endoplasmic reticulum membrane</location>
        <topology evidence="1">Multi-pass membrane protein</topology>
    </subcellularLocation>
    <subcellularLocation>
        <location evidence="2">Microsome membrane</location>
    </subcellularLocation>
</comment>
<comment type="catalytic activity">
    <reaction evidence="16">
        <text>androst-4-ene-3,17-dione + NADPH + H(+) = 5alpha-androstan-3,17-dione + NADP(+)</text>
        <dbReference type="Rhea" id="RHEA:50816"/>
        <dbReference type="ChEBI" id="CHEBI:15378"/>
        <dbReference type="ChEBI" id="CHEBI:15994"/>
        <dbReference type="ChEBI" id="CHEBI:16422"/>
        <dbReference type="ChEBI" id="CHEBI:57783"/>
        <dbReference type="ChEBI" id="CHEBI:58349"/>
    </reaction>
    <physiologicalReaction direction="left-to-right" evidence="16">
        <dbReference type="Rhea" id="RHEA:50817"/>
    </physiologicalReaction>
</comment>
<evidence type="ECO:0000256" key="11">
    <source>
        <dbReference type="ARBA" id="ARBA00023136"/>
    </source>
</evidence>
<comment type="function">
    <text evidence="12">Converts testosterone into 5-alpha-dihydrotestosterone and progesterone or corticosterone into their corresponding 5-alpha-3-oxosteroids. It plays a central role in sexual differentiation and androgen physiology.</text>
</comment>
<evidence type="ECO:0000256" key="5">
    <source>
        <dbReference type="ARBA" id="ARBA00022824"/>
    </source>
</evidence>
<evidence type="ECO:0000256" key="1">
    <source>
        <dbReference type="ARBA" id="ARBA00004477"/>
    </source>
</evidence>
<dbReference type="PANTHER" id="PTHR10556:SF57">
    <property type="entry name" value="3-OXO-5-ALPHA-STEROID 4-DEHYDROGENASE 1"/>
    <property type="match status" value="1"/>
</dbReference>
<dbReference type="GO" id="GO:0030154">
    <property type="term" value="P:cell differentiation"/>
    <property type="evidence" value="ECO:0007669"/>
    <property type="project" value="UniProtKB-KW"/>
</dbReference>
<dbReference type="PROSITE" id="PS50244">
    <property type="entry name" value="S5A_REDUCTASE"/>
    <property type="match status" value="1"/>
</dbReference>
<evidence type="ECO:0000256" key="7">
    <source>
        <dbReference type="ARBA" id="ARBA00022857"/>
    </source>
</evidence>
<feature type="domain" description="3-oxo-5-alpha-steroid 4-dehydrogenase C-terminal" evidence="18">
    <location>
        <begin position="105"/>
        <end position="255"/>
    </location>
</feature>
<evidence type="ECO:0000256" key="6">
    <source>
        <dbReference type="ARBA" id="ARBA00022848"/>
    </source>
</evidence>
<dbReference type="RefSeq" id="WP_147662102.1">
    <property type="nucleotide sequence ID" value="NZ_CP042905.2"/>
</dbReference>
<keyword evidence="9" id="KW-0560">Oxidoreductase</keyword>
<gene>
    <name evidence="19" type="ORF">DSAG12_01005</name>
</gene>
<dbReference type="KEGG" id="psyt:DSAG12_01005"/>
<feature type="transmembrane region" description="Helical" evidence="17">
    <location>
        <begin position="202"/>
        <end position="223"/>
    </location>
</feature>
<keyword evidence="11 17" id="KW-0472">Membrane</keyword>
<evidence type="ECO:0000256" key="14">
    <source>
        <dbReference type="ARBA" id="ARBA00041664"/>
    </source>
</evidence>
<name>A0A5B9D845_9ARCH</name>
<feature type="transmembrane region" description="Helical" evidence="17">
    <location>
        <begin position="107"/>
        <end position="125"/>
    </location>
</feature>
<evidence type="ECO:0000256" key="8">
    <source>
        <dbReference type="ARBA" id="ARBA00022989"/>
    </source>
</evidence>
<dbReference type="InterPro" id="IPR039357">
    <property type="entry name" value="SRD5A/TECR"/>
</dbReference>
<evidence type="ECO:0000256" key="2">
    <source>
        <dbReference type="ARBA" id="ARBA00004524"/>
    </source>
</evidence>
<evidence type="ECO:0000256" key="16">
    <source>
        <dbReference type="ARBA" id="ARBA00049166"/>
    </source>
</evidence>
<evidence type="ECO:0000256" key="17">
    <source>
        <dbReference type="SAM" id="Phobius"/>
    </source>
</evidence>
<keyword evidence="6" id="KW-0492">Microsome</keyword>
<organism evidence="19 20">
    <name type="scientific">Promethearchaeum syntrophicum</name>
    <dbReference type="NCBI Taxonomy" id="2594042"/>
    <lineage>
        <taxon>Archaea</taxon>
        <taxon>Promethearchaeati</taxon>
        <taxon>Promethearchaeota</taxon>
        <taxon>Promethearchaeia</taxon>
        <taxon>Promethearchaeales</taxon>
        <taxon>Promethearchaeaceae</taxon>
        <taxon>Promethearchaeum</taxon>
    </lineage>
</organism>
<evidence type="ECO:0000256" key="15">
    <source>
        <dbReference type="ARBA" id="ARBA00042579"/>
    </source>
</evidence>
<accession>A0A5B9D845</accession>
<dbReference type="AlphaFoldDB" id="A0A5B9D845"/>
<evidence type="ECO:0000256" key="12">
    <source>
        <dbReference type="ARBA" id="ARBA00037789"/>
    </source>
</evidence>
<dbReference type="GeneID" id="41329004"/>
<dbReference type="Gene3D" id="1.20.120.1630">
    <property type="match status" value="1"/>
</dbReference>
<keyword evidence="3 17" id="KW-0812">Transmembrane</keyword>
<dbReference type="GO" id="GO:0003865">
    <property type="term" value="F:3-oxo-5-alpha-steroid 4-dehydrogenase activity"/>
    <property type="evidence" value="ECO:0007669"/>
    <property type="project" value="InterPro"/>
</dbReference>
<keyword evidence="20" id="KW-1185">Reference proteome</keyword>
<evidence type="ECO:0000256" key="3">
    <source>
        <dbReference type="ARBA" id="ARBA00022692"/>
    </source>
</evidence>
<dbReference type="InterPro" id="IPR016636">
    <property type="entry name" value="3-oxo-5-alpha-steroid_4-DH"/>
</dbReference>
<keyword evidence="4" id="KW-0221">Differentiation</keyword>
<dbReference type="Pfam" id="PF02544">
    <property type="entry name" value="Steroid_dh"/>
    <property type="match status" value="1"/>
</dbReference>
<dbReference type="Proteomes" id="UP000321408">
    <property type="component" value="Chromosome"/>
</dbReference>
<feature type="transmembrane region" description="Helical" evidence="17">
    <location>
        <begin position="145"/>
        <end position="163"/>
    </location>
</feature>
<keyword evidence="10" id="KW-0443">Lipid metabolism</keyword>
<evidence type="ECO:0000256" key="9">
    <source>
        <dbReference type="ARBA" id="ARBA00023002"/>
    </source>
</evidence>
<keyword evidence="8 17" id="KW-1133">Transmembrane helix</keyword>
<evidence type="ECO:0000256" key="4">
    <source>
        <dbReference type="ARBA" id="ARBA00022782"/>
    </source>
</evidence>
<evidence type="ECO:0000259" key="18">
    <source>
        <dbReference type="Pfam" id="PF02544"/>
    </source>
</evidence>
<protein>
    <recommendedName>
        <fullName evidence="13">3-oxo-5-alpha-steroid 4-dehydrogenase 1</fullName>
    </recommendedName>
    <alternativeName>
        <fullName evidence="14">SR type 1</fullName>
    </alternativeName>
    <alternativeName>
        <fullName evidence="15">Steroid 5-alpha-reductase 1</fullName>
    </alternativeName>
</protein>
<dbReference type="PANTHER" id="PTHR10556">
    <property type="entry name" value="3-OXO-5-ALPHA-STEROID 4-DEHYDROGENASE"/>
    <property type="match status" value="1"/>
</dbReference>
<proteinExistence type="predicted"/>
<evidence type="ECO:0000256" key="10">
    <source>
        <dbReference type="ARBA" id="ARBA00023098"/>
    </source>
</evidence>
<dbReference type="EMBL" id="CP042905">
    <property type="protein sequence ID" value="QEE15181.1"/>
    <property type="molecule type" value="Genomic_DNA"/>
</dbReference>
<evidence type="ECO:0000313" key="20">
    <source>
        <dbReference type="Proteomes" id="UP000321408"/>
    </source>
</evidence>